<accession>A0ABR7HP24</accession>
<keyword evidence="2" id="KW-0238">DNA-binding</keyword>
<dbReference type="SUPFAM" id="SSF46785">
    <property type="entry name" value="Winged helix' DNA-binding domain"/>
    <property type="match status" value="1"/>
</dbReference>
<dbReference type="InterPro" id="IPR036390">
    <property type="entry name" value="WH_DNA-bd_sf"/>
</dbReference>
<protein>
    <submittedName>
        <fullName evidence="5">GntR family transcriptional regulator</fullName>
    </submittedName>
</protein>
<evidence type="ECO:0000256" key="2">
    <source>
        <dbReference type="ARBA" id="ARBA00023125"/>
    </source>
</evidence>
<dbReference type="SMART" id="SM00345">
    <property type="entry name" value="HTH_GNTR"/>
    <property type="match status" value="1"/>
</dbReference>
<feature type="domain" description="HTH gntR-type" evidence="4">
    <location>
        <begin position="9"/>
        <end position="77"/>
    </location>
</feature>
<name>A0ABR7HP24_9FIRM</name>
<dbReference type="Pfam" id="PF07702">
    <property type="entry name" value="UTRA"/>
    <property type="match status" value="1"/>
</dbReference>
<evidence type="ECO:0000313" key="5">
    <source>
        <dbReference type="EMBL" id="MBC5729278.1"/>
    </source>
</evidence>
<keyword evidence="3" id="KW-0804">Transcription</keyword>
<dbReference type="Gene3D" id="1.10.10.10">
    <property type="entry name" value="Winged helix-like DNA-binding domain superfamily/Winged helix DNA-binding domain"/>
    <property type="match status" value="1"/>
</dbReference>
<keyword evidence="1" id="KW-0805">Transcription regulation</keyword>
<proteinExistence type="predicted"/>
<sequence>MTRPMRTPDEPYAQGKVTLLRLISQSVKEGTEKLPSEEELAKLAGVSRVVIRDVLSELESRGYLTRWRGRGTLINAPICTAQPRIDEEFSFQELFAARGMTPAVRLLEDRWISPEEAELPLGAEIGQGEERLLMLERVFLGDGVPMIHSKVYFRGSNLEFDYQSWKNFAELTLNEFLELFCIRQPVVTLAEQTVETADAALASKLEVAEGAPLLRMDDVRYGVGSLELLRGTACFCKDILPLRLVRRR</sequence>
<evidence type="ECO:0000313" key="6">
    <source>
        <dbReference type="Proteomes" id="UP000660021"/>
    </source>
</evidence>
<organism evidence="5 6">
    <name type="scientific">Pseudoflavonifractor hominis</name>
    <dbReference type="NCBI Taxonomy" id="2763059"/>
    <lineage>
        <taxon>Bacteria</taxon>
        <taxon>Bacillati</taxon>
        <taxon>Bacillota</taxon>
        <taxon>Clostridia</taxon>
        <taxon>Eubacteriales</taxon>
        <taxon>Oscillospiraceae</taxon>
        <taxon>Pseudoflavonifractor</taxon>
    </lineage>
</organism>
<dbReference type="PROSITE" id="PS50949">
    <property type="entry name" value="HTH_GNTR"/>
    <property type="match status" value="1"/>
</dbReference>
<dbReference type="SUPFAM" id="SSF64288">
    <property type="entry name" value="Chorismate lyase-like"/>
    <property type="match status" value="1"/>
</dbReference>
<dbReference type="PANTHER" id="PTHR44846">
    <property type="entry name" value="MANNOSYL-D-GLYCERATE TRANSPORT/METABOLISM SYSTEM REPRESSOR MNGR-RELATED"/>
    <property type="match status" value="1"/>
</dbReference>
<evidence type="ECO:0000256" key="3">
    <source>
        <dbReference type="ARBA" id="ARBA00023163"/>
    </source>
</evidence>
<evidence type="ECO:0000256" key="1">
    <source>
        <dbReference type="ARBA" id="ARBA00023015"/>
    </source>
</evidence>
<dbReference type="InterPro" id="IPR028978">
    <property type="entry name" value="Chorismate_lyase_/UTRA_dom_sf"/>
</dbReference>
<evidence type="ECO:0000259" key="4">
    <source>
        <dbReference type="PROSITE" id="PS50949"/>
    </source>
</evidence>
<dbReference type="InterPro" id="IPR050679">
    <property type="entry name" value="Bact_HTH_transcr_reg"/>
</dbReference>
<keyword evidence="6" id="KW-1185">Reference proteome</keyword>
<dbReference type="EMBL" id="JACOPR010000001">
    <property type="protein sequence ID" value="MBC5729278.1"/>
    <property type="molecule type" value="Genomic_DNA"/>
</dbReference>
<dbReference type="InterPro" id="IPR011663">
    <property type="entry name" value="UTRA"/>
</dbReference>
<dbReference type="InterPro" id="IPR036388">
    <property type="entry name" value="WH-like_DNA-bd_sf"/>
</dbReference>
<reference evidence="5 6" key="1">
    <citation type="submission" date="2020-08" db="EMBL/GenBank/DDBJ databases">
        <title>Genome public.</title>
        <authorList>
            <person name="Liu C."/>
            <person name="Sun Q."/>
        </authorList>
    </citation>
    <scope>NUCLEOTIDE SEQUENCE [LARGE SCALE GENOMIC DNA]</scope>
    <source>
        <strain evidence="5 6">New-38</strain>
    </source>
</reference>
<dbReference type="Proteomes" id="UP000660021">
    <property type="component" value="Unassembled WGS sequence"/>
</dbReference>
<dbReference type="Gene3D" id="3.40.1410.10">
    <property type="entry name" value="Chorismate lyase-like"/>
    <property type="match status" value="1"/>
</dbReference>
<gene>
    <name evidence="5" type="ORF">H8S34_00315</name>
</gene>
<dbReference type="RefSeq" id="WP_186962745.1">
    <property type="nucleotide sequence ID" value="NZ_JACOPR010000001.1"/>
</dbReference>
<dbReference type="PANTHER" id="PTHR44846:SF1">
    <property type="entry name" value="MANNOSYL-D-GLYCERATE TRANSPORT_METABOLISM SYSTEM REPRESSOR MNGR-RELATED"/>
    <property type="match status" value="1"/>
</dbReference>
<dbReference type="Pfam" id="PF00392">
    <property type="entry name" value="GntR"/>
    <property type="match status" value="1"/>
</dbReference>
<dbReference type="SMART" id="SM00866">
    <property type="entry name" value="UTRA"/>
    <property type="match status" value="1"/>
</dbReference>
<dbReference type="PRINTS" id="PR00035">
    <property type="entry name" value="HTHGNTR"/>
</dbReference>
<dbReference type="InterPro" id="IPR000524">
    <property type="entry name" value="Tscrpt_reg_HTH_GntR"/>
</dbReference>
<comment type="caution">
    <text evidence="5">The sequence shown here is derived from an EMBL/GenBank/DDBJ whole genome shotgun (WGS) entry which is preliminary data.</text>
</comment>